<accession>A0A433U4R1</accession>
<dbReference type="EMBL" id="RQTK01000073">
    <property type="protein sequence ID" value="RUS88805.1"/>
    <property type="molecule type" value="Genomic_DNA"/>
</dbReference>
<dbReference type="AlphaFoldDB" id="A0A433U4R1"/>
<comment type="caution">
    <text evidence="3">The sequence shown here is derived from an EMBL/GenBank/DDBJ whole genome shotgun (WGS) entry which is preliminary data.</text>
</comment>
<evidence type="ECO:0000313" key="3">
    <source>
        <dbReference type="EMBL" id="RUS88805.1"/>
    </source>
</evidence>
<sequence>MTIMLKDVVSKLVLLVVLVAPRTGASDESKDWLWKLLTSHNENPDSLSSSYNGDGEISPNLQDLLSKSSQLRLDPSFLADLKQQLSAEYLVDREKELGKRQFGGGLLCCNHPPTRPPSPKSLKRAEEDERVKDWLISQLFDGSIRPGGRAGSAHASRSGETSYHSTPDEDGEVVRNKEPFWRDGDSSSDRHQMWAKRGKVTEFLRKSRQGINSWDML</sequence>
<gene>
    <name evidence="3" type="ORF">EGW08_003435</name>
</gene>
<protein>
    <submittedName>
        <fullName evidence="3">Uncharacterized protein</fullName>
    </submittedName>
</protein>
<feature type="region of interest" description="Disordered" evidence="1">
    <location>
        <begin position="108"/>
        <end position="127"/>
    </location>
</feature>
<organism evidence="3 4">
    <name type="scientific">Elysia chlorotica</name>
    <name type="common">Eastern emerald elysia</name>
    <name type="synonym">Sea slug</name>
    <dbReference type="NCBI Taxonomy" id="188477"/>
    <lineage>
        <taxon>Eukaryota</taxon>
        <taxon>Metazoa</taxon>
        <taxon>Spiralia</taxon>
        <taxon>Lophotrochozoa</taxon>
        <taxon>Mollusca</taxon>
        <taxon>Gastropoda</taxon>
        <taxon>Heterobranchia</taxon>
        <taxon>Euthyneura</taxon>
        <taxon>Panpulmonata</taxon>
        <taxon>Sacoglossa</taxon>
        <taxon>Placobranchoidea</taxon>
        <taxon>Plakobranchidae</taxon>
        <taxon>Elysia</taxon>
    </lineage>
</organism>
<feature type="signal peptide" evidence="2">
    <location>
        <begin position="1"/>
        <end position="25"/>
    </location>
</feature>
<dbReference type="OrthoDB" id="6158371at2759"/>
<evidence type="ECO:0000256" key="2">
    <source>
        <dbReference type="SAM" id="SignalP"/>
    </source>
</evidence>
<evidence type="ECO:0000313" key="4">
    <source>
        <dbReference type="Proteomes" id="UP000271974"/>
    </source>
</evidence>
<name>A0A433U4R1_ELYCH</name>
<feature type="region of interest" description="Disordered" evidence="1">
    <location>
        <begin position="145"/>
        <end position="193"/>
    </location>
</feature>
<dbReference type="Proteomes" id="UP000271974">
    <property type="component" value="Unassembled WGS sequence"/>
</dbReference>
<feature type="compositionally biased region" description="Basic and acidic residues" evidence="1">
    <location>
        <begin position="172"/>
        <end position="192"/>
    </location>
</feature>
<proteinExistence type="predicted"/>
<feature type="chain" id="PRO_5019242160" evidence="2">
    <location>
        <begin position="26"/>
        <end position="217"/>
    </location>
</feature>
<reference evidence="3 4" key="1">
    <citation type="submission" date="2019-01" db="EMBL/GenBank/DDBJ databases">
        <title>A draft genome assembly of the solar-powered sea slug Elysia chlorotica.</title>
        <authorList>
            <person name="Cai H."/>
            <person name="Li Q."/>
            <person name="Fang X."/>
            <person name="Li J."/>
            <person name="Curtis N.E."/>
            <person name="Altenburger A."/>
            <person name="Shibata T."/>
            <person name="Feng M."/>
            <person name="Maeda T."/>
            <person name="Schwartz J.A."/>
            <person name="Shigenobu S."/>
            <person name="Lundholm N."/>
            <person name="Nishiyama T."/>
            <person name="Yang H."/>
            <person name="Hasebe M."/>
            <person name="Li S."/>
            <person name="Pierce S.K."/>
            <person name="Wang J."/>
        </authorList>
    </citation>
    <scope>NUCLEOTIDE SEQUENCE [LARGE SCALE GENOMIC DNA]</scope>
    <source>
        <strain evidence="3">EC2010</strain>
        <tissue evidence="3">Whole organism of an adult</tissue>
    </source>
</reference>
<keyword evidence="4" id="KW-1185">Reference proteome</keyword>
<keyword evidence="2" id="KW-0732">Signal</keyword>
<evidence type="ECO:0000256" key="1">
    <source>
        <dbReference type="SAM" id="MobiDB-lite"/>
    </source>
</evidence>